<reference evidence="1 2" key="1">
    <citation type="journal article" date="2019" name="ACS Chem. Biol.">
        <title>Identification and Mobilization of a Cryptic Antibiotic Biosynthesis Gene Locus from a Human-Pathogenic Nocardia Isolate.</title>
        <authorList>
            <person name="Herisse M."/>
            <person name="Ishida K."/>
            <person name="Porter J.L."/>
            <person name="Howden B."/>
            <person name="Hertweck C."/>
            <person name="Stinear T.P."/>
            <person name="Pidot S.J."/>
        </authorList>
    </citation>
    <scope>NUCLEOTIDE SEQUENCE [LARGE SCALE GENOMIC DNA]</scope>
    <source>
        <strain evidence="1 2">AUSMDU00012715</strain>
    </source>
</reference>
<name>A0A6G9Z7S5_9NOCA</name>
<protein>
    <submittedName>
        <fullName evidence="1">Uncharacterized protein</fullName>
    </submittedName>
</protein>
<evidence type="ECO:0000313" key="2">
    <source>
        <dbReference type="Proteomes" id="UP000500953"/>
    </source>
</evidence>
<proteinExistence type="predicted"/>
<accession>A0A6G9Z7S5</accession>
<dbReference type="AlphaFoldDB" id="A0A6G9Z7S5"/>
<gene>
    <name evidence="1" type="ORF">F6W96_27610</name>
</gene>
<evidence type="ECO:0000313" key="1">
    <source>
        <dbReference type="EMBL" id="QIS21542.1"/>
    </source>
</evidence>
<organism evidence="1 2">
    <name type="scientific">Nocardia terpenica</name>
    <dbReference type="NCBI Taxonomy" id="455432"/>
    <lineage>
        <taxon>Bacteria</taxon>
        <taxon>Bacillati</taxon>
        <taxon>Actinomycetota</taxon>
        <taxon>Actinomycetes</taxon>
        <taxon>Mycobacteriales</taxon>
        <taxon>Nocardiaceae</taxon>
        <taxon>Nocardia</taxon>
    </lineage>
</organism>
<dbReference type="Proteomes" id="UP000500953">
    <property type="component" value="Chromosome"/>
</dbReference>
<dbReference type="EMBL" id="CP046173">
    <property type="protein sequence ID" value="QIS21542.1"/>
    <property type="molecule type" value="Genomic_DNA"/>
</dbReference>
<dbReference type="RefSeq" id="WP_167488834.1">
    <property type="nucleotide sequence ID" value="NZ_CP046173.1"/>
</dbReference>
<sequence length="70" mass="7635">MTQCIESPAEAVVVSKVSPGARAADGGVGRWRGWRILRWQVSEPQQVRPVVSPPTVGELLVRLDPFLAAR</sequence>